<name>A0ABU6SL94_9FABA</name>
<organism evidence="2 3">
    <name type="scientific">Stylosanthes scabra</name>
    <dbReference type="NCBI Taxonomy" id="79078"/>
    <lineage>
        <taxon>Eukaryota</taxon>
        <taxon>Viridiplantae</taxon>
        <taxon>Streptophyta</taxon>
        <taxon>Embryophyta</taxon>
        <taxon>Tracheophyta</taxon>
        <taxon>Spermatophyta</taxon>
        <taxon>Magnoliopsida</taxon>
        <taxon>eudicotyledons</taxon>
        <taxon>Gunneridae</taxon>
        <taxon>Pentapetalae</taxon>
        <taxon>rosids</taxon>
        <taxon>fabids</taxon>
        <taxon>Fabales</taxon>
        <taxon>Fabaceae</taxon>
        <taxon>Papilionoideae</taxon>
        <taxon>50 kb inversion clade</taxon>
        <taxon>dalbergioids sensu lato</taxon>
        <taxon>Dalbergieae</taxon>
        <taxon>Pterocarpus clade</taxon>
        <taxon>Stylosanthes</taxon>
    </lineage>
</organism>
<sequence>MSEDGRKVEECESGKWKMVTKKEKVMERKKEQEMEKAARSRSERWPARDWVKTVMENMARRVKMEGAAICQRLFDSEHGSLNLCFVGDDDGGSATATVHHVFD</sequence>
<protein>
    <submittedName>
        <fullName evidence="2">Uncharacterized protein</fullName>
    </submittedName>
</protein>
<evidence type="ECO:0000313" key="2">
    <source>
        <dbReference type="EMBL" id="MED6137037.1"/>
    </source>
</evidence>
<reference evidence="2 3" key="1">
    <citation type="journal article" date="2023" name="Plants (Basel)">
        <title>Bridging the Gap: Combining Genomics and Transcriptomics Approaches to Understand Stylosanthes scabra, an Orphan Legume from the Brazilian Caatinga.</title>
        <authorList>
            <person name="Ferreira-Neto J.R.C."/>
            <person name="da Silva M.D."/>
            <person name="Binneck E."/>
            <person name="de Melo N.F."/>
            <person name="da Silva R.H."/>
            <person name="de Melo A.L.T.M."/>
            <person name="Pandolfi V."/>
            <person name="Bustamante F.O."/>
            <person name="Brasileiro-Vidal A.C."/>
            <person name="Benko-Iseppon A.M."/>
        </authorList>
    </citation>
    <scope>NUCLEOTIDE SEQUENCE [LARGE SCALE GENOMIC DNA]</scope>
    <source>
        <tissue evidence="2">Leaves</tissue>
    </source>
</reference>
<comment type="caution">
    <text evidence="2">The sequence shown here is derived from an EMBL/GenBank/DDBJ whole genome shotgun (WGS) entry which is preliminary data.</text>
</comment>
<evidence type="ECO:0000313" key="3">
    <source>
        <dbReference type="Proteomes" id="UP001341840"/>
    </source>
</evidence>
<gene>
    <name evidence="2" type="ORF">PIB30_061226</name>
</gene>
<feature type="region of interest" description="Disordered" evidence="1">
    <location>
        <begin position="22"/>
        <end position="43"/>
    </location>
</feature>
<accession>A0ABU6SL94</accession>
<proteinExistence type="predicted"/>
<dbReference type="EMBL" id="JASCZI010060967">
    <property type="protein sequence ID" value="MED6137037.1"/>
    <property type="molecule type" value="Genomic_DNA"/>
</dbReference>
<dbReference type="Proteomes" id="UP001341840">
    <property type="component" value="Unassembled WGS sequence"/>
</dbReference>
<evidence type="ECO:0000256" key="1">
    <source>
        <dbReference type="SAM" id="MobiDB-lite"/>
    </source>
</evidence>
<keyword evidence="3" id="KW-1185">Reference proteome</keyword>